<dbReference type="InterPro" id="IPR008254">
    <property type="entry name" value="Flavodoxin/NO_synth"/>
</dbReference>
<feature type="domain" description="Flavodoxin-like" evidence="3">
    <location>
        <begin position="60"/>
        <end position="206"/>
    </location>
</feature>
<dbReference type="InterPro" id="IPR029039">
    <property type="entry name" value="Flavoprotein-like_sf"/>
</dbReference>
<dbReference type="Pfam" id="PF00258">
    <property type="entry name" value="Flavodoxin_1"/>
    <property type="match status" value="1"/>
</dbReference>
<gene>
    <name evidence="4" type="ORF">QCA50_019648</name>
</gene>
<evidence type="ECO:0000259" key="3">
    <source>
        <dbReference type="PROSITE" id="PS50902"/>
    </source>
</evidence>
<dbReference type="PRINTS" id="PR00369">
    <property type="entry name" value="FLAVODOXIN"/>
</dbReference>
<dbReference type="Gene3D" id="3.40.50.360">
    <property type="match status" value="2"/>
</dbReference>
<dbReference type="InterPro" id="IPR001094">
    <property type="entry name" value="Flavdoxin-like"/>
</dbReference>
<feature type="transmembrane region" description="Helical" evidence="2">
    <location>
        <begin position="6"/>
        <end position="23"/>
    </location>
</feature>
<keyword evidence="1" id="KW-0285">Flavoprotein</keyword>
<proteinExistence type="predicted"/>
<evidence type="ECO:0000313" key="4">
    <source>
        <dbReference type="EMBL" id="KAK7677428.1"/>
    </source>
</evidence>
<evidence type="ECO:0000256" key="2">
    <source>
        <dbReference type="SAM" id="Phobius"/>
    </source>
</evidence>
<name>A0AAW0FAC4_9APHY</name>
<keyword evidence="5" id="KW-1185">Reference proteome</keyword>
<comment type="caution">
    <text evidence="4">The sequence shown here is derived from an EMBL/GenBank/DDBJ whole genome shotgun (WGS) entry which is preliminary data.</text>
</comment>
<dbReference type="GO" id="GO:0005829">
    <property type="term" value="C:cytosol"/>
    <property type="evidence" value="ECO:0007669"/>
    <property type="project" value="TreeGrafter"/>
</dbReference>
<evidence type="ECO:0000256" key="1">
    <source>
        <dbReference type="ARBA" id="ARBA00022630"/>
    </source>
</evidence>
<dbReference type="PANTHER" id="PTHR19384">
    <property type="entry name" value="NITRIC OXIDE SYNTHASE-RELATED"/>
    <property type="match status" value="1"/>
</dbReference>
<dbReference type="AlphaFoldDB" id="A0AAW0FAC4"/>
<dbReference type="GO" id="GO:0010181">
    <property type="term" value="F:FMN binding"/>
    <property type="evidence" value="ECO:0007669"/>
    <property type="project" value="InterPro"/>
</dbReference>
<feature type="non-terminal residue" evidence="4">
    <location>
        <position position="247"/>
    </location>
</feature>
<dbReference type="EMBL" id="JASBNA010000089">
    <property type="protein sequence ID" value="KAK7677428.1"/>
    <property type="molecule type" value="Genomic_DNA"/>
</dbReference>
<evidence type="ECO:0000313" key="5">
    <source>
        <dbReference type="Proteomes" id="UP001385951"/>
    </source>
</evidence>
<dbReference type="PROSITE" id="PS50902">
    <property type="entry name" value="FLAVODOXIN_LIKE"/>
    <property type="match status" value="1"/>
</dbReference>
<keyword evidence="2" id="KW-1133">Transmembrane helix</keyword>
<protein>
    <recommendedName>
        <fullName evidence="3">Flavodoxin-like domain-containing protein</fullName>
    </recommendedName>
</protein>
<dbReference type="PANTHER" id="PTHR19384:SF17">
    <property type="entry name" value="NADPH--CYTOCHROME P450 REDUCTASE"/>
    <property type="match status" value="1"/>
</dbReference>
<sequence>MALDTLDFTVMIAIAVAMIAYFAKNKIFGGDGTSAGFTASVGGETSRNLVETLQKNGKNTVVFFGSQTGTAEDYASKLAKELSSKFNLKVLIADLADYDYENFADVGDDILVFFLAATYGEGEPTDNAVDFFEFIDNEADNLSSLRYSVFGLEELGAERFAEYGEGDDGNGTMDEDFLAWKDSVFESLKNNLNFEEHEAVYQPNIELTEIEEMPLDDPHVSNGEPMKKEVMKLLDLTRFKIDIKKMF</sequence>
<dbReference type="SUPFAM" id="SSF52218">
    <property type="entry name" value="Flavoproteins"/>
    <property type="match status" value="1"/>
</dbReference>
<dbReference type="Proteomes" id="UP001385951">
    <property type="component" value="Unassembled WGS sequence"/>
</dbReference>
<accession>A0AAW0FAC4</accession>
<dbReference type="GO" id="GO:0003958">
    <property type="term" value="F:NADPH-hemoprotein reductase activity"/>
    <property type="evidence" value="ECO:0007669"/>
    <property type="project" value="TreeGrafter"/>
</dbReference>
<reference evidence="4 5" key="1">
    <citation type="submission" date="2022-09" db="EMBL/GenBank/DDBJ databases">
        <authorList>
            <person name="Palmer J.M."/>
        </authorList>
    </citation>
    <scope>NUCLEOTIDE SEQUENCE [LARGE SCALE GENOMIC DNA]</scope>
    <source>
        <strain evidence="4 5">DSM 7382</strain>
    </source>
</reference>
<organism evidence="4 5">
    <name type="scientific">Cerrena zonata</name>
    <dbReference type="NCBI Taxonomy" id="2478898"/>
    <lineage>
        <taxon>Eukaryota</taxon>
        <taxon>Fungi</taxon>
        <taxon>Dikarya</taxon>
        <taxon>Basidiomycota</taxon>
        <taxon>Agaricomycotina</taxon>
        <taxon>Agaricomycetes</taxon>
        <taxon>Polyporales</taxon>
        <taxon>Cerrenaceae</taxon>
        <taxon>Cerrena</taxon>
    </lineage>
</organism>
<keyword evidence="2" id="KW-0812">Transmembrane</keyword>
<dbReference type="GO" id="GO:0050660">
    <property type="term" value="F:flavin adenine dinucleotide binding"/>
    <property type="evidence" value="ECO:0007669"/>
    <property type="project" value="TreeGrafter"/>
</dbReference>
<keyword evidence="2" id="KW-0472">Membrane</keyword>